<dbReference type="InterPro" id="IPR000754">
    <property type="entry name" value="Ribosomal_uS9"/>
</dbReference>
<comment type="caution">
    <text evidence="7">The sequence shown here is derived from an EMBL/GenBank/DDBJ whole genome shotgun (WGS) entry which is preliminary data.</text>
</comment>
<proteinExistence type="inferred from homology"/>
<accession>A0A917ZI52</accession>
<dbReference type="AlphaFoldDB" id="A0A917ZI52"/>
<dbReference type="SUPFAM" id="SSF54211">
    <property type="entry name" value="Ribosomal protein S5 domain 2-like"/>
    <property type="match status" value="1"/>
</dbReference>
<dbReference type="NCBIfam" id="NF001099">
    <property type="entry name" value="PRK00132.1"/>
    <property type="match status" value="1"/>
</dbReference>
<keyword evidence="8" id="KW-1185">Reference proteome</keyword>
<evidence type="ECO:0000256" key="6">
    <source>
        <dbReference type="RuleBase" id="RU003815"/>
    </source>
</evidence>
<evidence type="ECO:0000256" key="5">
    <source>
        <dbReference type="HAMAP-Rule" id="MF_00532"/>
    </source>
</evidence>
<dbReference type="InterPro" id="IPR023035">
    <property type="entry name" value="Ribosomal_uS9_bac/plastid"/>
</dbReference>
<dbReference type="InterPro" id="IPR020568">
    <property type="entry name" value="Ribosomal_Su5_D2-typ_SF"/>
</dbReference>
<name>A0A917ZI52_9GAMM</name>
<dbReference type="PANTHER" id="PTHR21569">
    <property type="entry name" value="RIBOSOMAL PROTEIN S9"/>
    <property type="match status" value="1"/>
</dbReference>
<keyword evidence="3 5" id="KW-0687">Ribonucleoprotein</keyword>
<dbReference type="GO" id="GO:0022627">
    <property type="term" value="C:cytosolic small ribosomal subunit"/>
    <property type="evidence" value="ECO:0007669"/>
    <property type="project" value="TreeGrafter"/>
</dbReference>
<dbReference type="FunFam" id="3.30.230.10:FF:000001">
    <property type="entry name" value="30S ribosomal protein S9"/>
    <property type="match status" value="1"/>
</dbReference>
<dbReference type="EMBL" id="BMLT01000005">
    <property type="protein sequence ID" value="GGO82579.1"/>
    <property type="molecule type" value="Genomic_DNA"/>
</dbReference>
<dbReference type="InterPro" id="IPR020574">
    <property type="entry name" value="Ribosomal_uS9_CS"/>
</dbReference>
<dbReference type="GO" id="GO:0003735">
    <property type="term" value="F:structural constituent of ribosome"/>
    <property type="evidence" value="ECO:0007669"/>
    <property type="project" value="InterPro"/>
</dbReference>
<evidence type="ECO:0000256" key="1">
    <source>
        <dbReference type="ARBA" id="ARBA00005251"/>
    </source>
</evidence>
<evidence type="ECO:0000313" key="7">
    <source>
        <dbReference type="EMBL" id="GGO82579.1"/>
    </source>
</evidence>
<evidence type="ECO:0000313" key="8">
    <source>
        <dbReference type="Proteomes" id="UP000599578"/>
    </source>
</evidence>
<evidence type="ECO:0000256" key="3">
    <source>
        <dbReference type="ARBA" id="ARBA00023274"/>
    </source>
</evidence>
<dbReference type="PANTHER" id="PTHR21569:SF1">
    <property type="entry name" value="SMALL RIBOSOMAL SUBUNIT PROTEIN US9M"/>
    <property type="match status" value="1"/>
</dbReference>
<dbReference type="PROSITE" id="PS00360">
    <property type="entry name" value="RIBOSOMAL_S9"/>
    <property type="match status" value="1"/>
</dbReference>
<organism evidence="7 8">
    <name type="scientific">Marinobacterium nitratireducens</name>
    <dbReference type="NCBI Taxonomy" id="518897"/>
    <lineage>
        <taxon>Bacteria</taxon>
        <taxon>Pseudomonadati</taxon>
        <taxon>Pseudomonadota</taxon>
        <taxon>Gammaproteobacteria</taxon>
        <taxon>Oceanospirillales</taxon>
        <taxon>Oceanospirillaceae</taxon>
        <taxon>Marinobacterium</taxon>
    </lineage>
</organism>
<evidence type="ECO:0000256" key="2">
    <source>
        <dbReference type="ARBA" id="ARBA00022980"/>
    </source>
</evidence>
<dbReference type="Proteomes" id="UP000599578">
    <property type="component" value="Unassembled WGS sequence"/>
</dbReference>
<dbReference type="InterPro" id="IPR014721">
    <property type="entry name" value="Ribsml_uS5_D2-typ_fold_subgr"/>
</dbReference>
<comment type="similarity">
    <text evidence="1 5 6">Belongs to the universal ribosomal protein uS9 family.</text>
</comment>
<dbReference type="Gene3D" id="3.30.230.10">
    <property type="match status" value="1"/>
</dbReference>
<protein>
    <recommendedName>
        <fullName evidence="4 5">Small ribosomal subunit protein uS9</fullName>
    </recommendedName>
</protein>
<dbReference type="RefSeq" id="WP_188860863.1">
    <property type="nucleotide sequence ID" value="NZ_BMLT01000005.1"/>
</dbReference>
<dbReference type="Pfam" id="PF00380">
    <property type="entry name" value="Ribosomal_S9"/>
    <property type="match status" value="1"/>
</dbReference>
<evidence type="ECO:0000256" key="4">
    <source>
        <dbReference type="ARBA" id="ARBA00035259"/>
    </source>
</evidence>
<dbReference type="GO" id="GO:0003723">
    <property type="term" value="F:RNA binding"/>
    <property type="evidence" value="ECO:0007669"/>
    <property type="project" value="TreeGrafter"/>
</dbReference>
<gene>
    <name evidence="5 7" type="primary">rpsI</name>
    <name evidence="7" type="ORF">GCM10011348_24310</name>
</gene>
<dbReference type="GO" id="GO:0006412">
    <property type="term" value="P:translation"/>
    <property type="evidence" value="ECO:0007669"/>
    <property type="project" value="UniProtKB-UniRule"/>
</dbReference>
<keyword evidence="2 5" id="KW-0689">Ribosomal protein</keyword>
<dbReference type="HAMAP" id="MF_00532_B">
    <property type="entry name" value="Ribosomal_uS9_B"/>
    <property type="match status" value="1"/>
</dbReference>
<sequence length="130" mass="14731">MSTTQYYGTGRRKTSTARVFLRPGTGAIKINNRSIEEYFGRETARMIVKQPLELTDTVEKFDVYVTVAGGGGFGQAGAIRHGITRALMEYDETLRPTLRQAGFVTRDARMVERKKVGLRKARKRPQFSKR</sequence>
<reference evidence="7 8" key="1">
    <citation type="journal article" date="2014" name="Int. J. Syst. Evol. Microbiol.">
        <title>Complete genome sequence of Corynebacterium casei LMG S-19264T (=DSM 44701T), isolated from a smear-ripened cheese.</title>
        <authorList>
            <consortium name="US DOE Joint Genome Institute (JGI-PGF)"/>
            <person name="Walter F."/>
            <person name="Albersmeier A."/>
            <person name="Kalinowski J."/>
            <person name="Ruckert C."/>
        </authorList>
    </citation>
    <scope>NUCLEOTIDE SEQUENCE [LARGE SCALE GENOMIC DNA]</scope>
    <source>
        <strain evidence="7 8">CGMCC 1.7286</strain>
    </source>
</reference>